<dbReference type="PROSITE" id="PS51469">
    <property type="entry name" value="SUN"/>
    <property type="match status" value="1"/>
</dbReference>
<comment type="caution">
    <text evidence="7">The sequence shown here is derived from an EMBL/GenBank/DDBJ whole genome shotgun (WGS) entry which is preliminary data.</text>
</comment>
<dbReference type="GO" id="GO:0034993">
    <property type="term" value="C:meiotic nuclear membrane microtubule tethering complex"/>
    <property type="evidence" value="ECO:0007669"/>
    <property type="project" value="TreeGrafter"/>
</dbReference>
<evidence type="ECO:0000256" key="1">
    <source>
        <dbReference type="ARBA" id="ARBA00004370"/>
    </source>
</evidence>
<keyword evidence="4" id="KW-0472">Membrane</keyword>
<accession>A0AA38XH36</accession>
<dbReference type="InterPro" id="IPR045119">
    <property type="entry name" value="SUN1-5"/>
</dbReference>
<evidence type="ECO:0000313" key="7">
    <source>
        <dbReference type="EMBL" id="KAJ9613360.1"/>
    </source>
</evidence>
<evidence type="ECO:0000259" key="6">
    <source>
        <dbReference type="PROSITE" id="PS51469"/>
    </source>
</evidence>
<evidence type="ECO:0000256" key="2">
    <source>
        <dbReference type="ARBA" id="ARBA00022692"/>
    </source>
</evidence>
<keyword evidence="8" id="KW-1185">Reference proteome</keyword>
<evidence type="ECO:0000256" key="4">
    <source>
        <dbReference type="ARBA" id="ARBA00023136"/>
    </source>
</evidence>
<feature type="region of interest" description="Disordered" evidence="5">
    <location>
        <begin position="1"/>
        <end position="63"/>
    </location>
</feature>
<organism evidence="7 8">
    <name type="scientific">Cladophialophora chaetospira</name>
    <dbReference type="NCBI Taxonomy" id="386627"/>
    <lineage>
        <taxon>Eukaryota</taxon>
        <taxon>Fungi</taxon>
        <taxon>Dikarya</taxon>
        <taxon>Ascomycota</taxon>
        <taxon>Pezizomycotina</taxon>
        <taxon>Eurotiomycetes</taxon>
        <taxon>Chaetothyriomycetidae</taxon>
        <taxon>Chaetothyriales</taxon>
        <taxon>Herpotrichiellaceae</taxon>
        <taxon>Cladophialophora</taxon>
    </lineage>
</organism>
<proteinExistence type="predicted"/>
<dbReference type="Proteomes" id="UP001172673">
    <property type="component" value="Unassembled WGS sequence"/>
</dbReference>
<comment type="subcellular location">
    <subcellularLocation>
        <location evidence="1">Membrane</location>
    </subcellularLocation>
</comment>
<evidence type="ECO:0000313" key="8">
    <source>
        <dbReference type="Proteomes" id="UP001172673"/>
    </source>
</evidence>
<evidence type="ECO:0000256" key="5">
    <source>
        <dbReference type="SAM" id="MobiDB-lite"/>
    </source>
</evidence>
<feature type="compositionally biased region" description="Low complexity" evidence="5">
    <location>
        <begin position="1"/>
        <end position="15"/>
    </location>
</feature>
<name>A0AA38XH36_9EURO</name>
<dbReference type="GO" id="GO:0043495">
    <property type="term" value="F:protein-membrane adaptor activity"/>
    <property type="evidence" value="ECO:0007669"/>
    <property type="project" value="TreeGrafter"/>
</dbReference>
<evidence type="ECO:0000256" key="3">
    <source>
        <dbReference type="ARBA" id="ARBA00022989"/>
    </source>
</evidence>
<keyword evidence="3" id="KW-1133">Transmembrane helix</keyword>
<gene>
    <name evidence="7" type="ORF">H2200_003302</name>
</gene>
<feature type="domain" description="SUN" evidence="6">
    <location>
        <begin position="444"/>
        <end position="640"/>
    </location>
</feature>
<dbReference type="PANTHER" id="PTHR12911">
    <property type="entry name" value="SAD1/UNC-84-LIKE PROTEIN-RELATED"/>
    <property type="match status" value="1"/>
</dbReference>
<dbReference type="PANTHER" id="PTHR12911:SF8">
    <property type="entry name" value="KLAROID PROTEIN-RELATED"/>
    <property type="match status" value="1"/>
</dbReference>
<keyword evidence="2" id="KW-0812">Transmembrane</keyword>
<dbReference type="InterPro" id="IPR012919">
    <property type="entry name" value="SUN_dom"/>
</dbReference>
<feature type="compositionally biased region" description="Acidic residues" evidence="5">
    <location>
        <begin position="171"/>
        <end position="197"/>
    </location>
</feature>
<feature type="region of interest" description="Disordered" evidence="5">
    <location>
        <begin position="116"/>
        <end position="224"/>
    </location>
</feature>
<reference evidence="7" key="1">
    <citation type="submission" date="2022-10" db="EMBL/GenBank/DDBJ databases">
        <title>Culturing micro-colonial fungi from biological soil crusts in the Mojave desert and describing Neophaeococcomyces mojavensis, and introducing the new genera and species Taxawa tesnikishii.</title>
        <authorList>
            <person name="Kurbessoian T."/>
            <person name="Stajich J.E."/>
        </authorList>
    </citation>
    <scope>NUCLEOTIDE SEQUENCE</scope>
    <source>
        <strain evidence="7">TK_41</strain>
    </source>
</reference>
<dbReference type="EMBL" id="JAPDRK010000004">
    <property type="protein sequence ID" value="KAJ9613360.1"/>
    <property type="molecule type" value="Genomic_DNA"/>
</dbReference>
<protein>
    <recommendedName>
        <fullName evidence="6">SUN domain-containing protein</fullName>
    </recommendedName>
</protein>
<dbReference type="Gene3D" id="2.60.120.260">
    <property type="entry name" value="Galactose-binding domain-like"/>
    <property type="match status" value="1"/>
</dbReference>
<dbReference type="AlphaFoldDB" id="A0AA38XH36"/>
<dbReference type="Pfam" id="PF07738">
    <property type="entry name" value="Sad1_UNC"/>
    <property type="match status" value="1"/>
</dbReference>
<sequence>MAPRRSTARAASATPVRGATPAKRSTRAGSVLDQEDAIPRRTTRGASQQPGLVNGDVNNPRLPEVQIQQSYAYGSSKTPVLPTQLIARKQMNIREMAATIDAGVDQAEQNLQNHLAETRANLQRDSREERARRRASREPSQEGSVASDEAEQTKSRRVAAWASSVNLNGIPEDEQEAKEDEEQEVEEDEELEDDDDAPQNIPDDASNKDTDPSSFPSGVFDHSYNYERGLRKPNVTIRQPQEPFFQKASTAIKEQVERSRQVSSHAASSISAWSQRLLHSIAKSINDLPNSPLISILTTLLFALLCIGGASLLFCFTYSNYVCDPLSTSPVSQTLQRYCGTCTRSASSGPLNFTLGAGDDLSKFTSAINNINNQLRVMETRINDKVDSQHAAVDQDLDALKRQHAELSNHVTNFKLGGGQPSTSFGGVASPIIPKVNYFAPNNGAIVDPRLTSPTMQKPLAFAQRVLLRMLLSTRYVTKEPITALSAWQDVGDCWCASPAPAEQYHTDTMRLGVKVTEMIYPTEIVIENYPGQGSLLPGSIPKVIELWADFEHLDSREWEALNIRQMQGEAGSPIGSTYAMIGKMEYDASSEASHVQTFPLDVNQGALAHAAQSFVVRATENYGAEYTCLYRVRLHGVSVFEHLPKTASGNEL</sequence>
<feature type="compositionally biased region" description="Basic and acidic residues" evidence="5">
    <location>
        <begin position="122"/>
        <end position="140"/>
    </location>
</feature>